<proteinExistence type="predicted"/>
<evidence type="ECO:0000313" key="3">
    <source>
        <dbReference type="Proteomes" id="UP000249789"/>
    </source>
</evidence>
<organism evidence="2 3">
    <name type="scientific">Aspergillus fijiensis CBS 313.89</name>
    <dbReference type="NCBI Taxonomy" id="1448319"/>
    <lineage>
        <taxon>Eukaryota</taxon>
        <taxon>Fungi</taxon>
        <taxon>Dikarya</taxon>
        <taxon>Ascomycota</taxon>
        <taxon>Pezizomycotina</taxon>
        <taxon>Eurotiomycetes</taxon>
        <taxon>Eurotiomycetidae</taxon>
        <taxon>Eurotiales</taxon>
        <taxon>Aspergillaceae</taxon>
        <taxon>Aspergillus</taxon>
    </lineage>
</organism>
<accession>A0A8G1RY55</accession>
<dbReference type="EMBL" id="KZ824625">
    <property type="protein sequence ID" value="RAK81369.1"/>
    <property type="molecule type" value="Genomic_DNA"/>
</dbReference>
<reference evidence="2 3" key="1">
    <citation type="submission" date="2018-02" db="EMBL/GenBank/DDBJ databases">
        <title>The genomes of Aspergillus section Nigri reveals drivers in fungal speciation.</title>
        <authorList>
            <consortium name="DOE Joint Genome Institute"/>
            <person name="Vesth T.C."/>
            <person name="Nybo J."/>
            <person name="Theobald S."/>
            <person name="Brandl J."/>
            <person name="Frisvad J.C."/>
            <person name="Nielsen K.F."/>
            <person name="Lyhne E.K."/>
            <person name="Kogle M.E."/>
            <person name="Kuo A."/>
            <person name="Riley R."/>
            <person name="Clum A."/>
            <person name="Nolan M."/>
            <person name="Lipzen A."/>
            <person name="Salamov A."/>
            <person name="Henrissat B."/>
            <person name="Wiebenga A."/>
            <person name="De vries R.P."/>
            <person name="Grigoriev I.V."/>
            <person name="Mortensen U.H."/>
            <person name="Andersen M.R."/>
            <person name="Baker S.E."/>
        </authorList>
    </citation>
    <scope>NUCLEOTIDE SEQUENCE [LARGE SCALE GENOMIC DNA]</scope>
    <source>
        <strain evidence="2 3">CBS 313.89</strain>
    </source>
</reference>
<evidence type="ECO:0000256" key="1">
    <source>
        <dbReference type="SAM" id="MobiDB-lite"/>
    </source>
</evidence>
<name>A0A8G1RY55_9EURO</name>
<dbReference type="GeneID" id="63863560"/>
<feature type="region of interest" description="Disordered" evidence="1">
    <location>
        <begin position="161"/>
        <end position="210"/>
    </location>
</feature>
<gene>
    <name evidence="2" type="ORF">BO72DRAFT_455283</name>
</gene>
<dbReference type="VEuPathDB" id="FungiDB:BO72DRAFT_455283"/>
<protein>
    <submittedName>
        <fullName evidence="2">Uncharacterized protein</fullName>
    </submittedName>
</protein>
<dbReference type="AlphaFoldDB" id="A0A8G1RY55"/>
<evidence type="ECO:0000313" key="2">
    <source>
        <dbReference type="EMBL" id="RAK81369.1"/>
    </source>
</evidence>
<sequence length="225" mass="25130">MQPFQEKRDRLSTLKGPEYFQLLAEIRHDDKWYKKLREVVASNLSDRDSDSKLARICTVPADRLNPLKHILDPAVLSSVVPYEYGGRAVDVEIAGWAVFEATGLAISGRVYGIPGVWGIDQDFLPDGRRCWTVMVFQGTELDLEQFPEVLRDADWFIIPTGESTPVTGKGDGNVGADAESNQTTDDQTPLPKETPDDTGAERTLVLRPGKKSLPIHQAKYYEALR</sequence>
<dbReference type="RefSeq" id="XP_040805379.1">
    <property type="nucleotide sequence ID" value="XM_040946227.1"/>
</dbReference>
<keyword evidence="3" id="KW-1185">Reference proteome</keyword>
<dbReference type="OrthoDB" id="4417351at2759"/>
<dbReference type="Proteomes" id="UP000249789">
    <property type="component" value="Unassembled WGS sequence"/>
</dbReference>